<sequence>MRAADIERQSTRGPANNQQTAHGNTKETGRFRRFRISLSILANSVMCSTAILIVVCRRMQDVSEAYRIAIKFSYSCWLISFLLVFFGLVHKQNTRAQRRLYVSSTVLLGIHMYGATLRNGDFYDGLVQFGPMILSASAYIAAAMFEARFGIVGVLQE</sequence>
<feature type="compositionally biased region" description="Polar residues" evidence="1">
    <location>
        <begin position="11"/>
        <end position="23"/>
    </location>
</feature>
<feature type="transmembrane region" description="Helical" evidence="2">
    <location>
        <begin position="68"/>
        <end position="88"/>
    </location>
</feature>
<reference evidence="3" key="1">
    <citation type="submission" date="2023-06" db="EMBL/GenBank/DDBJ databases">
        <title>Genome-scale phylogeny and comparative genomics of the fungal order Sordariales.</title>
        <authorList>
            <consortium name="Lawrence Berkeley National Laboratory"/>
            <person name="Hensen N."/>
            <person name="Bonometti L."/>
            <person name="Westerberg I."/>
            <person name="Brannstrom I.O."/>
            <person name="Guillou S."/>
            <person name="Cros-Aarteil S."/>
            <person name="Calhoun S."/>
            <person name="Haridas S."/>
            <person name="Kuo A."/>
            <person name="Mondo S."/>
            <person name="Pangilinan J."/>
            <person name="Riley R."/>
            <person name="Labutti K."/>
            <person name="Andreopoulos B."/>
            <person name="Lipzen A."/>
            <person name="Chen C."/>
            <person name="Yanf M."/>
            <person name="Daum C."/>
            <person name="Ng V."/>
            <person name="Clum A."/>
            <person name="Steindorff A."/>
            <person name="Ohm R."/>
            <person name="Martin F."/>
            <person name="Silar P."/>
            <person name="Natvig D."/>
            <person name="Lalanne C."/>
            <person name="Gautier V."/>
            <person name="Ament-Velasquez S.L."/>
            <person name="Kruys A."/>
            <person name="Hutchinson M.I."/>
            <person name="Powell A.J."/>
            <person name="Barry K."/>
            <person name="Miller A.N."/>
            <person name="Grigoriev I.V."/>
            <person name="Debuchy R."/>
            <person name="Gladieux P."/>
            <person name="Thoren M.H."/>
            <person name="Johannesson H."/>
        </authorList>
    </citation>
    <scope>NUCLEOTIDE SEQUENCE</scope>
    <source>
        <strain evidence="3">PSN4</strain>
    </source>
</reference>
<keyword evidence="2" id="KW-0812">Transmembrane</keyword>
<keyword evidence="2" id="KW-0472">Membrane</keyword>
<evidence type="ECO:0000313" key="3">
    <source>
        <dbReference type="EMBL" id="KAK1753652.1"/>
    </source>
</evidence>
<name>A0AAJ0BBF6_9PEZI</name>
<dbReference type="Proteomes" id="UP001239445">
    <property type="component" value="Unassembled WGS sequence"/>
</dbReference>
<keyword evidence="4" id="KW-1185">Reference proteome</keyword>
<accession>A0AAJ0BBF6</accession>
<gene>
    <name evidence="3" type="ORF">QBC47DRAFT_415422</name>
</gene>
<feature type="transmembrane region" description="Helical" evidence="2">
    <location>
        <begin position="136"/>
        <end position="155"/>
    </location>
</feature>
<feature type="compositionally biased region" description="Basic and acidic residues" evidence="1">
    <location>
        <begin position="1"/>
        <end position="10"/>
    </location>
</feature>
<dbReference type="AlphaFoldDB" id="A0AAJ0BBF6"/>
<feature type="region of interest" description="Disordered" evidence="1">
    <location>
        <begin position="1"/>
        <end position="25"/>
    </location>
</feature>
<organism evidence="3 4">
    <name type="scientific">Echria macrotheca</name>
    <dbReference type="NCBI Taxonomy" id="438768"/>
    <lineage>
        <taxon>Eukaryota</taxon>
        <taxon>Fungi</taxon>
        <taxon>Dikarya</taxon>
        <taxon>Ascomycota</taxon>
        <taxon>Pezizomycotina</taxon>
        <taxon>Sordariomycetes</taxon>
        <taxon>Sordariomycetidae</taxon>
        <taxon>Sordariales</taxon>
        <taxon>Schizotheciaceae</taxon>
        <taxon>Echria</taxon>
    </lineage>
</organism>
<dbReference type="EMBL" id="MU839837">
    <property type="protein sequence ID" value="KAK1753652.1"/>
    <property type="molecule type" value="Genomic_DNA"/>
</dbReference>
<feature type="transmembrane region" description="Helical" evidence="2">
    <location>
        <begin position="36"/>
        <end position="56"/>
    </location>
</feature>
<feature type="transmembrane region" description="Helical" evidence="2">
    <location>
        <begin position="100"/>
        <end position="116"/>
    </location>
</feature>
<evidence type="ECO:0000313" key="4">
    <source>
        <dbReference type="Proteomes" id="UP001239445"/>
    </source>
</evidence>
<comment type="caution">
    <text evidence="3">The sequence shown here is derived from an EMBL/GenBank/DDBJ whole genome shotgun (WGS) entry which is preliminary data.</text>
</comment>
<protein>
    <submittedName>
        <fullName evidence="3">Uncharacterized protein</fullName>
    </submittedName>
</protein>
<evidence type="ECO:0000256" key="2">
    <source>
        <dbReference type="SAM" id="Phobius"/>
    </source>
</evidence>
<proteinExistence type="predicted"/>
<keyword evidence="2" id="KW-1133">Transmembrane helix</keyword>
<evidence type="ECO:0000256" key="1">
    <source>
        <dbReference type="SAM" id="MobiDB-lite"/>
    </source>
</evidence>